<dbReference type="Proteomes" id="UP000001784">
    <property type="component" value="Chromosome"/>
</dbReference>
<dbReference type="AlphaFoldDB" id="A0LL49"/>
<evidence type="ECO:0000256" key="6">
    <source>
        <dbReference type="SAM" id="MobiDB-lite"/>
    </source>
</evidence>
<keyword evidence="5" id="KW-0411">Iron-sulfur</keyword>
<dbReference type="PANTHER" id="PTHR43409">
    <property type="entry name" value="ANAEROBIC MAGNESIUM-PROTOPORPHYRIN IX MONOMETHYL ESTER CYCLASE-RELATED"/>
    <property type="match status" value="1"/>
</dbReference>
<dbReference type="GO" id="GO:0051536">
    <property type="term" value="F:iron-sulfur cluster binding"/>
    <property type="evidence" value="ECO:0007669"/>
    <property type="project" value="UniProtKB-KW"/>
</dbReference>
<evidence type="ECO:0000256" key="1">
    <source>
        <dbReference type="ARBA" id="ARBA00001966"/>
    </source>
</evidence>
<evidence type="ECO:0000256" key="5">
    <source>
        <dbReference type="ARBA" id="ARBA00023014"/>
    </source>
</evidence>
<evidence type="ECO:0000256" key="3">
    <source>
        <dbReference type="ARBA" id="ARBA00022723"/>
    </source>
</evidence>
<dbReference type="InParanoid" id="A0LL49"/>
<name>A0LL49_SYNFM</name>
<reference evidence="8 9" key="1">
    <citation type="submission" date="2006-10" db="EMBL/GenBank/DDBJ databases">
        <title>Complete sequence of Syntrophobacter fumaroxidans MPOB.</title>
        <authorList>
            <consortium name="US DOE Joint Genome Institute"/>
            <person name="Copeland A."/>
            <person name="Lucas S."/>
            <person name="Lapidus A."/>
            <person name="Barry K."/>
            <person name="Detter J.C."/>
            <person name="Glavina del Rio T."/>
            <person name="Hammon N."/>
            <person name="Israni S."/>
            <person name="Pitluck S."/>
            <person name="Goltsman E.G."/>
            <person name="Martinez M."/>
            <person name="Schmutz J."/>
            <person name="Larimer F."/>
            <person name="Land M."/>
            <person name="Hauser L."/>
            <person name="Kyrpides N."/>
            <person name="Kim E."/>
            <person name="Boone D.R."/>
            <person name="Brockman F."/>
            <person name="Culley D."/>
            <person name="Ferry J."/>
            <person name="Gunsalus R."/>
            <person name="McInerney M.J."/>
            <person name="Morrison M."/>
            <person name="Plugge C."/>
            <person name="Rohlin L."/>
            <person name="Scholten J."/>
            <person name="Sieber J."/>
            <person name="Stams A.J.M."/>
            <person name="Worm P."/>
            <person name="Henstra A.M."/>
            <person name="Richardson P."/>
        </authorList>
    </citation>
    <scope>NUCLEOTIDE SEQUENCE [LARGE SCALE GENOMIC DNA]</scope>
    <source>
        <strain evidence="9">DSM 10017 / MPOB</strain>
    </source>
</reference>
<keyword evidence="3" id="KW-0479">Metal-binding</keyword>
<organism evidence="8 9">
    <name type="scientific">Syntrophobacter fumaroxidans (strain DSM 10017 / MPOB)</name>
    <dbReference type="NCBI Taxonomy" id="335543"/>
    <lineage>
        <taxon>Bacteria</taxon>
        <taxon>Pseudomonadati</taxon>
        <taxon>Thermodesulfobacteriota</taxon>
        <taxon>Syntrophobacteria</taxon>
        <taxon>Syntrophobacterales</taxon>
        <taxon>Syntrophobacteraceae</taxon>
        <taxon>Syntrophobacter</taxon>
    </lineage>
</organism>
<dbReference type="InterPro" id="IPR051198">
    <property type="entry name" value="BchE-like"/>
</dbReference>
<keyword evidence="9" id="KW-1185">Reference proteome</keyword>
<keyword evidence="4" id="KW-0408">Iron</keyword>
<evidence type="ECO:0000256" key="2">
    <source>
        <dbReference type="ARBA" id="ARBA00022691"/>
    </source>
</evidence>
<comment type="cofactor">
    <cofactor evidence="1">
        <name>[4Fe-4S] cluster</name>
        <dbReference type="ChEBI" id="CHEBI:49883"/>
    </cofactor>
</comment>
<evidence type="ECO:0000256" key="4">
    <source>
        <dbReference type="ARBA" id="ARBA00023004"/>
    </source>
</evidence>
<evidence type="ECO:0000313" key="9">
    <source>
        <dbReference type="Proteomes" id="UP000001784"/>
    </source>
</evidence>
<dbReference type="SMART" id="SM00729">
    <property type="entry name" value="Elp3"/>
    <property type="match status" value="1"/>
</dbReference>
<dbReference type="GO" id="GO:0031419">
    <property type="term" value="F:cobalamin binding"/>
    <property type="evidence" value="ECO:0007669"/>
    <property type="project" value="InterPro"/>
</dbReference>
<sequence>MTSIHNSYAGIMSKAPFILLVNPWIRDFAAFDLWAKPMGLLMLGALLRQGGCGVAFVDCLSRHDPATENAPDVLPGRDRPHGTGKYHRMRVAKPEVFSGFPRTYYRYGIHPDSLRSQLTALPVPDLIWVTSAMTYWYEGVKETVAVLREVFPAVPVWLGGIYAALCPAHAGKAIGADEIVTCPQGDLPDRVRAATGFTLSNRVAWRHFRTSPPPALDLLSHPAYAPLLTSRGCPFRCPYCASGVLYPAWERRDASAIHGEIVAWHRRYGVLDFAFYDDALLLHAETSLKPALEQLAVEDRGLRFHTPNALHIRALTPDWCRLLHAAGFKTIRLGLETLAEDEHRRWGGKVLTGMFETAMKNLFDAGFAPEQIGVYLLCGVPGQSRHEVARAIRAVARTGARPRLAEYSPVPRTPMWEDARRIAPFDIEGEPLFHNNSFFACRRPDFTYEHMKELKLMAGDHDREGRGGALRPSRVETNG</sequence>
<feature type="region of interest" description="Disordered" evidence="6">
    <location>
        <begin position="459"/>
        <end position="479"/>
    </location>
</feature>
<protein>
    <submittedName>
        <fullName evidence="8">Radical SAM domain protein</fullName>
    </submittedName>
</protein>
<dbReference type="KEGG" id="sfu:Sfum_2471"/>
<dbReference type="GO" id="GO:0005829">
    <property type="term" value="C:cytosol"/>
    <property type="evidence" value="ECO:0007669"/>
    <property type="project" value="TreeGrafter"/>
</dbReference>
<dbReference type="STRING" id="335543.Sfum_2471"/>
<evidence type="ECO:0000259" key="7">
    <source>
        <dbReference type="PROSITE" id="PS51918"/>
    </source>
</evidence>
<gene>
    <name evidence="8" type="ordered locus">Sfum_2471</name>
</gene>
<feature type="domain" description="Radical SAM core" evidence="7">
    <location>
        <begin position="219"/>
        <end position="440"/>
    </location>
</feature>
<dbReference type="Pfam" id="PF04055">
    <property type="entry name" value="Radical_SAM"/>
    <property type="match status" value="1"/>
</dbReference>
<dbReference type="InterPro" id="IPR036724">
    <property type="entry name" value="Cobalamin-bd_sf"/>
</dbReference>
<dbReference type="eggNOG" id="COG1032">
    <property type="taxonomic scope" value="Bacteria"/>
</dbReference>
<dbReference type="SUPFAM" id="SSF102114">
    <property type="entry name" value="Radical SAM enzymes"/>
    <property type="match status" value="1"/>
</dbReference>
<dbReference type="SFLD" id="SFLDG01082">
    <property type="entry name" value="B12-binding_domain_containing"/>
    <property type="match status" value="1"/>
</dbReference>
<dbReference type="InterPro" id="IPR007197">
    <property type="entry name" value="rSAM"/>
</dbReference>
<dbReference type="HOGENOM" id="CLU_021572_4_3_7"/>
<proteinExistence type="predicted"/>
<dbReference type="PROSITE" id="PS51918">
    <property type="entry name" value="RADICAL_SAM"/>
    <property type="match status" value="1"/>
</dbReference>
<keyword evidence="2" id="KW-0949">S-adenosyl-L-methionine</keyword>
<dbReference type="GO" id="GO:0003824">
    <property type="term" value="F:catalytic activity"/>
    <property type="evidence" value="ECO:0007669"/>
    <property type="project" value="InterPro"/>
</dbReference>
<dbReference type="SUPFAM" id="SSF52242">
    <property type="entry name" value="Cobalamin (vitamin B12)-binding domain"/>
    <property type="match status" value="1"/>
</dbReference>
<dbReference type="InterPro" id="IPR058240">
    <property type="entry name" value="rSAM_sf"/>
</dbReference>
<dbReference type="CDD" id="cd01335">
    <property type="entry name" value="Radical_SAM"/>
    <property type="match status" value="1"/>
</dbReference>
<dbReference type="PANTHER" id="PTHR43409:SF15">
    <property type="entry name" value="PUTATIVE-RELATED"/>
    <property type="match status" value="1"/>
</dbReference>
<dbReference type="InterPro" id="IPR023404">
    <property type="entry name" value="rSAM_horseshoe"/>
</dbReference>
<dbReference type="InterPro" id="IPR006638">
    <property type="entry name" value="Elp3/MiaA/NifB-like_rSAM"/>
</dbReference>
<dbReference type="Gene3D" id="3.80.30.20">
    <property type="entry name" value="tm_1862 like domain"/>
    <property type="match status" value="1"/>
</dbReference>
<dbReference type="GO" id="GO:0046872">
    <property type="term" value="F:metal ion binding"/>
    <property type="evidence" value="ECO:0007669"/>
    <property type="project" value="UniProtKB-KW"/>
</dbReference>
<dbReference type="SFLD" id="SFLDS00029">
    <property type="entry name" value="Radical_SAM"/>
    <property type="match status" value="1"/>
</dbReference>
<evidence type="ECO:0000313" key="8">
    <source>
        <dbReference type="EMBL" id="ABK18151.1"/>
    </source>
</evidence>
<accession>A0LL49</accession>
<dbReference type="EMBL" id="CP000478">
    <property type="protein sequence ID" value="ABK18151.1"/>
    <property type="molecule type" value="Genomic_DNA"/>
</dbReference>